<keyword evidence="1" id="KW-0472">Membrane</keyword>
<comment type="caution">
    <text evidence="2">The sequence shown here is derived from an EMBL/GenBank/DDBJ whole genome shotgun (WGS) entry which is preliminary data.</text>
</comment>
<evidence type="ECO:0000313" key="2">
    <source>
        <dbReference type="EMBL" id="TYJ97046.1"/>
    </source>
</evidence>
<name>A0A5D3BDH9_CUCMM</name>
<organism evidence="2 3">
    <name type="scientific">Cucumis melo var. makuwa</name>
    <name type="common">Oriental melon</name>
    <dbReference type="NCBI Taxonomy" id="1194695"/>
    <lineage>
        <taxon>Eukaryota</taxon>
        <taxon>Viridiplantae</taxon>
        <taxon>Streptophyta</taxon>
        <taxon>Embryophyta</taxon>
        <taxon>Tracheophyta</taxon>
        <taxon>Spermatophyta</taxon>
        <taxon>Magnoliopsida</taxon>
        <taxon>eudicotyledons</taxon>
        <taxon>Gunneridae</taxon>
        <taxon>Pentapetalae</taxon>
        <taxon>rosids</taxon>
        <taxon>fabids</taxon>
        <taxon>Cucurbitales</taxon>
        <taxon>Cucurbitaceae</taxon>
        <taxon>Benincaseae</taxon>
        <taxon>Cucumis</taxon>
    </lineage>
</organism>
<dbReference type="EMBL" id="SSTD01019069">
    <property type="protein sequence ID" value="TYJ97046.1"/>
    <property type="molecule type" value="Genomic_DNA"/>
</dbReference>
<keyword evidence="1" id="KW-1133">Transmembrane helix</keyword>
<dbReference type="Proteomes" id="UP000321947">
    <property type="component" value="Unassembled WGS sequence"/>
</dbReference>
<proteinExistence type="predicted"/>
<feature type="transmembrane region" description="Helical" evidence="1">
    <location>
        <begin position="96"/>
        <end position="119"/>
    </location>
</feature>
<keyword evidence="1" id="KW-0812">Transmembrane</keyword>
<evidence type="ECO:0000313" key="3">
    <source>
        <dbReference type="Proteomes" id="UP000321947"/>
    </source>
</evidence>
<accession>A0A5D3BDH9</accession>
<dbReference type="AlphaFoldDB" id="A0A5D3BDH9"/>
<gene>
    <name evidence="2" type="ORF">E5676_scaffold506G001120</name>
</gene>
<sequence length="260" mass="29387">MLFKLPSTYLKPSTAGLDPSISLLADKLIFGCFTRNVPERKYRFKLVGLSMGDKWPLNDIDAMHTWSGWDGFHYSTGELKYQGISIDFLSSSKQKLYVFCLGIVFSPFSLLTLVLSVLYSHFLTDAVQQNLNKWLLKTQNFLNEVTSPREKTSKNKNHIPAGAYGTTEKEDIVKVECTVNIRTPNGLLSSAAVVSIEQFSRAVDPRMVGKMEARMIEVEEKMEGLPKKVTMEGLMETCFIEVTERQMTLEEKMDGQFAKA</sequence>
<protein>
    <submittedName>
        <fullName evidence="2">Uncharacterized protein</fullName>
    </submittedName>
</protein>
<reference evidence="2 3" key="1">
    <citation type="submission" date="2019-08" db="EMBL/GenBank/DDBJ databases">
        <title>Draft genome sequences of two oriental melons (Cucumis melo L. var makuwa).</title>
        <authorList>
            <person name="Kwon S.-Y."/>
        </authorList>
    </citation>
    <scope>NUCLEOTIDE SEQUENCE [LARGE SCALE GENOMIC DNA]</scope>
    <source>
        <strain evidence="3">cv. Chang Bougi</strain>
        <tissue evidence="2">Leaf</tissue>
    </source>
</reference>
<evidence type="ECO:0000256" key="1">
    <source>
        <dbReference type="SAM" id="Phobius"/>
    </source>
</evidence>